<dbReference type="GO" id="GO:0006886">
    <property type="term" value="P:intracellular protein transport"/>
    <property type="evidence" value="ECO:0007669"/>
    <property type="project" value="InterPro"/>
</dbReference>
<evidence type="ECO:0000256" key="5">
    <source>
        <dbReference type="ARBA" id="ARBA00022927"/>
    </source>
</evidence>
<name>A0A6P6AGN3_DURZI</name>
<accession>A0A6P6AGN3</accession>
<dbReference type="GO" id="GO:0006890">
    <property type="term" value="P:retrograde vesicle-mediated transport, Golgi to endoplasmic reticulum"/>
    <property type="evidence" value="ECO:0007669"/>
    <property type="project" value="TreeGrafter"/>
</dbReference>
<evidence type="ECO:0000256" key="3">
    <source>
        <dbReference type="ARBA" id="ARBA00020984"/>
    </source>
</evidence>
<keyword evidence="5" id="KW-0653">Protein transport</keyword>
<dbReference type="GO" id="GO:0017119">
    <property type="term" value="C:Golgi transport complex"/>
    <property type="evidence" value="ECO:0007669"/>
    <property type="project" value="InterPro"/>
</dbReference>
<dbReference type="Pfam" id="PF10191">
    <property type="entry name" value="COG7"/>
    <property type="match status" value="1"/>
</dbReference>
<keyword evidence="6" id="KW-0333">Golgi apparatus</keyword>
<evidence type="ECO:0000256" key="8">
    <source>
        <dbReference type="ARBA" id="ARBA00031345"/>
    </source>
</evidence>
<evidence type="ECO:0000256" key="2">
    <source>
        <dbReference type="ARBA" id="ARBA00005831"/>
    </source>
</evidence>
<gene>
    <name evidence="10" type="primary">LOC111309270</name>
</gene>
<proteinExistence type="inferred from homology"/>
<comment type="subcellular location">
    <subcellularLocation>
        <location evidence="1">Golgi apparatus membrane</location>
        <topology evidence="1">Peripheral membrane protein</topology>
    </subcellularLocation>
</comment>
<evidence type="ECO:0000256" key="7">
    <source>
        <dbReference type="ARBA" id="ARBA00023136"/>
    </source>
</evidence>
<reference evidence="10" key="1">
    <citation type="submission" date="2025-08" db="UniProtKB">
        <authorList>
            <consortium name="RefSeq"/>
        </authorList>
    </citation>
    <scope>IDENTIFICATION</scope>
    <source>
        <tissue evidence="10">Fruit stalk</tissue>
    </source>
</reference>
<evidence type="ECO:0000256" key="6">
    <source>
        <dbReference type="ARBA" id="ARBA00023034"/>
    </source>
</evidence>
<evidence type="ECO:0000256" key="1">
    <source>
        <dbReference type="ARBA" id="ARBA00004395"/>
    </source>
</evidence>
<dbReference type="GO" id="GO:0000139">
    <property type="term" value="C:Golgi membrane"/>
    <property type="evidence" value="ECO:0007669"/>
    <property type="project" value="UniProtKB-SubCell"/>
</dbReference>
<keyword evidence="7" id="KW-0472">Membrane</keyword>
<evidence type="ECO:0000256" key="4">
    <source>
        <dbReference type="ARBA" id="ARBA00022448"/>
    </source>
</evidence>
<dbReference type="GO" id="GO:0007030">
    <property type="term" value="P:Golgi organization"/>
    <property type="evidence" value="ECO:0007669"/>
    <property type="project" value="TreeGrafter"/>
</dbReference>
<keyword evidence="4" id="KW-0813">Transport</keyword>
<dbReference type="AlphaFoldDB" id="A0A6P6AGN3"/>
<dbReference type="KEGG" id="dzi:111309270"/>
<dbReference type="OrthoDB" id="245173at2759"/>
<dbReference type="PANTHER" id="PTHR21443">
    <property type="entry name" value="CONSERVED OLIGOMERIC GOLGI COMPLEX COMPONENT 7"/>
    <property type="match status" value="1"/>
</dbReference>
<organism evidence="9 10">
    <name type="scientific">Durio zibethinus</name>
    <name type="common">Durian</name>
    <dbReference type="NCBI Taxonomy" id="66656"/>
    <lineage>
        <taxon>Eukaryota</taxon>
        <taxon>Viridiplantae</taxon>
        <taxon>Streptophyta</taxon>
        <taxon>Embryophyta</taxon>
        <taxon>Tracheophyta</taxon>
        <taxon>Spermatophyta</taxon>
        <taxon>Magnoliopsida</taxon>
        <taxon>eudicotyledons</taxon>
        <taxon>Gunneridae</taxon>
        <taxon>Pentapetalae</taxon>
        <taxon>rosids</taxon>
        <taxon>malvids</taxon>
        <taxon>Malvales</taxon>
        <taxon>Malvaceae</taxon>
        <taxon>Helicteroideae</taxon>
        <taxon>Durio</taxon>
    </lineage>
</organism>
<dbReference type="PANTHER" id="PTHR21443:SF0">
    <property type="entry name" value="CONSERVED OLIGOMERIC GOLGI COMPLEX SUBUNIT 7"/>
    <property type="match status" value="1"/>
</dbReference>
<keyword evidence="9" id="KW-1185">Reference proteome</keyword>
<comment type="similarity">
    <text evidence="2">Belongs to the COG7 family.</text>
</comment>
<dbReference type="InterPro" id="IPR019335">
    <property type="entry name" value="COG7"/>
</dbReference>
<sequence length="136" mass="15464">MKKFDLKKWINSACKTRHPQDSLDKHMVDLEMKLQMVSEEIATSLEEQSVAALLHVPRAIVTSSNFTTTPFLSAILLSASLTSSRRILCGFNIRELKRHASKLKLTSCKVLSNILVNNCSTRILAFQLMQMWVMVR</sequence>
<dbReference type="RefSeq" id="XP_022764027.1">
    <property type="nucleotide sequence ID" value="XM_022908292.1"/>
</dbReference>
<evidence type="ECO:0000313" key="10">
    <source>
        <dbReference type="RefSeq" id="XP_022764027.1"/>
    </source>
</evidence>
<dbReference type="Proteomes" id="UP000515121">
    <property type="component" value="Unplaced"/>
</dbReference>
<evidence type="ECO:0000313" key="9">
    <source>
        <dbReference type="Proteomes" id="UP000515121"/>
    </source>
</evidence>
<dbReference type="GeneID" id="111309270"/>
<protein>
    <recommendedName>
        <fullName evidence="3">Conserved oligomeric Golgi complex subunit 7</fullName>
    </recommendedName>
    <alternativeName>
        <fullName evidence="8">Component of oligomeric Golgi complex 7</fullName>
    </alternativeName>
</protein>